<dbReference type="KEGG" id="gsh:117358157"/>
<dbReference type="SUPFAM" id="SSF54001">
    <property type="entry name" value="Cysteine proteinases"/>
    <property type="match status" value="1"/>
</dbReference>
<dbReference type="RefSeq" id="XP_033795633.1">
    <property type="nucleotide sequence ID" value="XM_033939742.1"/>
</dbReference>
<name>A0A6P8R689_GEOSA</name>
<comment type="caution">
    <text evidence="1">Lacks conserved residue(s) required for the propagation of feature annotation.</text>
</comment>
<keyword evidence="5" id="KW-1185">Reference proteome</keyword>
<feature type="region of interest" description="Disordered" evidence="2">
    <location>
        <begin position="1546"/>
        <end position="1577"/>
    </location>
</feature>
<evidence type="ECO:0000256" key="1">
    <source>
        <dbReference type="PROSITE-ProRule" id="PRU00239"/>
    </source>
</evidence>
<dbReference type="InterPro" id="IPR054093">
    <property type="entry name" value="Androglobin_II"/>
</dbReference>
<dbReference type="InterPro" id="IPR053033">
    <property type="entry name" value="Androglobin-like"/>
</dbReference>
<feature type="compositionally biased region" description="Polar residues" evidence="2">
    <location>
        <begin position="1196"/>
        <end position="1205"/>
    </location>
</feature>
<feature type="region of interest" description="Disordered" evidence="2">
    <location>
        <begin position="302"/>
        <end position="368"/>
    </location>
</feature>
<organism evidence="5 6">
    <name type="scientific">Geotrypetes seraphini</name>
    <name type="common">Gaboon caecilian</name>
    <name type="synonym">Caecilia seraphini</name>
    <dbReference type="NCBI Taxonomy" id="260995"/>
    <lineage>
        <taxon>Eukaryota</taxon>
        <taxon>Metazoa</taxon>
        <taxon>Chordata</taxon>
        <taxon>Craniata</taxon>
        <taxon>Vertebrata</taxon>
        <taxon>Euteleostomi</taxon>
        <taxon>Amphibia</taxon>
        <taxon>Gymnophiona</taxon>
        <taxon>Geotrypetes</taxon>
    </lineage>
</organism>
<dbReference type="GO" id="GO:0006508">
    <property type="term" value="P:proteolysis"/>
    <property type="evidence" value="ECO:0007669"/>
    <property type="project" value="InterPro"/>
</dbReference>
<dbReference type="CTD" id="79747"/>
<dbReference type="InterPro" id="IPR054095">
    <property type="entry name" value="Androglobin_V"/>
</dbReference>
<protein>
    <submittedName>
        <fullName evidence="6">Androglobin isoform X1</fullName>
    </submittedName>
</protein>
<dbReference type="Pfam" id="PF22069">
    <property type="entry name" value="Androglobin_IV"/>
    <property type="match status" value="1"/>
</dbReference>
<dbReference type="PANTHER" id="PTHR46298:SF1">
    <property type="entry name" value="ANDROGLOBIN"/>
    <property type="match status" value="1"/>
</dbReference>
<evidence type="ECO:0000313" key="5">
    <source>
        <dbReference type="Proteomes" id="UP000515159"/>
    </source>
</evidence>
<feature type="domain" description="Calpain catalytic" evidence="3">
    <location>
        <begin position="99"/>
        <end position="295"/>
    </location>
</feature>
<gene>
    <name evidence="6" type="primary">ADGB</name>
</gene>
<dbReference type="InterPro" id="IPR001300">
    <property type="entry name" value="Peptidase_C2_calpain_cat"/>
</dbReference>
<feature type="compositionally biased region" description="Polar residues" evidence="2">
    <location>
        <begin position="1555"/>
        <end position="1566"/>
    </location>
</feature>
<feature type="domain" description="Globin" evidence="4">
    <location>
        <begin position="756"/>
        <end position="960"/>
    </location>
</feature>
<dbReference type="PROSITE" id="PS50203">
    <property type="entry name" value="CALPAIN_CAT"/>
    <property type="match status" value="1"/>
</dbReference>
<evidence type="ECO:0000313" key="6">
    <source>
        <dbReference type="RefSeq" id="XP_033795633.1"/>
    </source>
</evidence>
<feature type="compositionally biased region" description="Basic residues" evidence="2">
    <location>
        <begin position="1567"/>
        <end position="1577"/>
    </location>
</feature>
<feature type="region of interest" description="Disordered" evidence="2">
    <location>
        <begin position="1174"/>
        <end position="1205"/>
    </location>
</feature>
<dbReference type="Pfam" id="PF22068">
    <property type="entry name" value="Androglobin_II"/>
    <property type="match status" value="1"/>
</dbReference>
<dbReference type="GO" id="GO:0004198">
    <property type="term" value="F:calcium-dependent cysteine-type endopeptidase activity"/>
    <property type="evidence" value="ECO:0007669"/>
    <property type="project" value="InterPro"/>
</dbReference>
<dbReference type="FunCoup" id="A0A6P8R689">
    <property type="interactions" value="4"/>
</dbReference>
<evidence type="ECO:0000256" key="2">
    <source>
        <dbReference type="SAM" id="MobiDB-lite"/>
    </source>
</evidence>
<feature type="compositionally biased region" description="Basic and acidic residues" evidence="2">
    <location>
        <begin position="333"/>
        <end position="358"/>
    </location>
</feature>
<dbReference type="Pfam" id="PF00648">
    <property type="entry name" value="Peptidase_C2"/>
    <property type="match status" value="1"/>
</dbReference>
<dbReference type="InterPro" id="IPR054094">
    <property type="entry name" value="Androglobin_IV"/>
</dbReference>
<dbReference type="Proteomes" id="UP000515159">
    <property type="component" value="Chromosome 3"/>
</dbReference>
<dbReference type="PANTHER" id="PTHR46298">
    <property type="entry name" value="ANDROGLOBIN"/>
    <property type="match status" value="1"/>
</dbReference>
<dbReference type="InParanoid" id="A0A6P8R689"/>
<reference evidence="6" key="1">
    <citation type="submission" date="2025-08" db="UniProtKB">
        <authorList>
            <consortium name="RefSeq"/>
        </authorList>
    </citation>
    <scope>IDENTIFICATION</scope>
</reference>
<dbReference type="InterPro" id="IPR057249">
    <property type="entry name" value="Globin_CP_ADGB"/>
</dbReference>
<feature type="compositionally biased region" description="Basic and acidic residues" evidence="2">
    <location>
        <begin position="1305"/>
        <end position="1319"/>
    </location>
</feature>
<dbReference type="CDD" id="cd22307">
    <property type="entry name" value="Adgb_C_mid-like"/>
    <property type="match status" value="1"/>
</dbReference>
<accession>A0A6P8R689</accession>
<dbReference type="PROSITE" id="PS52042">
    <property type="entry name" value="GLOBIN_CP_ADGB"/>
    <property type="match status" value="1"/>
</dbReference>
<feature type="compositionally biased region" description="Polar residues" evidence="2">
    <location>
        <begin position="1285"/>
        <end position="1294"/>
    </location>
</feature>
<proteinExistence type="predicted"/>
<feature type="region of interest" description="Disordered" evidence="2">
    <location>
        <begin position="1285"/>
        <end position="1334"/>
    </location>
</feature>
<feature type="region of interest" description="Disordered" evidence="2">
    <location>
        <begin position="1"/>
        <end position="40"/>
    </location>
</feature>
<dbReference type="OrthoDB" id="9374162at2759"/>
<dbReference type="GeneID" id="117358157"/>
<dbReference type="InterPro" id="IPR038765">
    <property type="entry name" value="Papain-like_cys_pep_sf"/>
</dbReference>
<sequence length="1577" mass="181378">MSSKQLRKKDSAHRGNSSQHSAAKEISPFAPSAFTGTSEPKKVKFPIWPEWNEADINAEKWDIGKPGKEKEKYGKSPSLQFFEDPEGKIELPSCLKVHSWKRPADLYAAMTPVVVKDDTSFDLISANKHLFSSELMRWFLSEIYSVWRSYNGNVFTDNYKINIADPSLLIWKPWEHIYAHCKAVKGHVPLYNSYGKYVVKLYWMGCWRKITVDDTLPFNEDNYLLLPATSYEMELWPMILSKALMKLANVDTNGYERLALGEFTVMHSLTGWLPEVIPLCPQYTSKVWEFLKKIVTEFKQDDESSESQASGMESQIKDDKAPEVKNGGPSVKPSEKSSKDKIDIKDAGKKKGEKEKTKATSRPLSEVPNVQTSIHENFVGPQAPQMVVYASYLPLHVTEKKITLLRQMADSSEKMRLYGLSHTFSHPVYITRVRACSLVPIQKPQPLPKWKLIRPKKEVAVTSESKEIVVPKPEQHVEISSPFLNVKRPRSPVRSDLQLQTATGIVNDWIKENEDEKDRRGRTKRKVLPSLATLMEYDGHYRHHSLILKQTFDQIAEEEVDEEEHFDTELLNTQQTNTISRASDYDDFTLFDGDVIDSSSQSAYLMDKLEESNISDVKNVIKETWMDFEDFCTCFQNLFVFHKPYTYPYSSQKSDLKSLDDRKSYFLFVDNLKPTEILVSYSALVRWGDSGITQKNGLDHPHGLLIAEHYTWKSLVTGEMALKIQTYATKATILSLPPGRHVLHFIARAPIGHHIHLCSTVPFVFGEEEVIMPHLEKESHRFIEQSKTMLKALGNVIKSFSSEKEFVRALENLELILCPPPFQKSTELTEEYFKAFNSALWHFITKENENDVPHNVKFAFRALTREITNKRDFEEETLSADSRTEIPVWQSRTRFSSEESINSIIQENEGITQIIKMNNARIPGTEENSIVIEILKKLWLRIENKYEKSGVTILRHMFQYNSKICQIYPSFEDEITRISFNDYTVTYIEQPANNWFVVFREIFHVEEDMLLVPKVYSSIPVYILHIINNDTMEEIPRVFHKVPPQIFTKNTNGYTFMTEASTGDYPVMPGKWKMRLIGSCHPLPQLSRDFINNAFAIKEIKDYFIPNKKHIILRYGVKVDCDLTVTVHIQTSKSDVFLKVQILDNEEEVVSTTGKGQAVIPAYQFRVQPKERALSSQSSRIEGLGVASPKKENDSPNRSNNSKISYSMENDKDIQDLASDVINEQAVTPSQMQKYIIQVMELHNSWSLTDTQLLFVQELKEIEKNENTGILYETNMFGDKLVQESASGEGQKSAGTPKISRKGRISRESKESKEKDKQLASRPGSQVYQPPTLDTTKPHWILRVVTEQSEADALELKKDTERADDIKAMKQAWESTEPGRSIKALQARLQFINKYMESMSSRPQTEQTGVLITDETERDISPISLEMSAVSLTALDSSTPSKKTEWEPLDLRPYMRKTIPIPVVKDEPLILQQQIQKADEIRQFRQFRELVLETRMKEQEDRNSQKKKLFQLYENLQISLDTARSSIYSVREIFRRKLIEEELKRQESAAMQKLPSPTEQVKPSSSAKRKKGGKKKK</sequence>
<feature type="compositionally biased region" description="Polar residues" evidence="2">
    <location>
        <begin position="1323"/>
        <end position="1334"/>
    </location>
</feature>
<evidence type="ECO:0000259" key="4">
    <source>
        <dbReference type="PROSITE" id="PS52042"/>
    </source>
</evidence>
<evidence type="ECO:0000259" key="3">
    <source>
        <dbReference type="PROSITE" id="PS50203"/>
    </source>
</evidence>
<dbReference type="Pfam" id="PF22070">
    <property type="entry name" value="Androglobin_V"/>
    <property type="match status" value="1"/>
</dbReference>